<dbReference type="CDD" id="cd12108">
    <property type="entry name" value="Hr-like"/>
    <property type="match status" value="1"/>
</dbReference>
<accession>A0ABQ2PLM6</accession>
<dbReference type="InterPro" id="IPR012312">
    <property type="entry name" value="Hemerythrin-like"/>
</dbReference>
<evidence type="ECO:0000313" key="3">
    <source>
        <dbReference type="Proteomes" id="UP000621859"/>
    </source>
</evidence>
<reference evidence="3" key="1">
    <citation type="journal article" date="2019" name="Int. J. Syst. Evol. Microbiol.">
        <title>The Global Catalogue of Microorganisms (GCM) 10K type strain sequencing project: providing services to taxonomists for standard genome sequencing and annotation.</title>
        <authorList>
            <consortium name="The Broad Institute Genomics Platform"/>
            <consortium name="The Broad Institute Genome Sequencing Center for Infectious Disease"/>
            <person name="Wu L."/>
            <person name="Ma J."/>
        </authorList>
    </citation>
    <scope>NUCLEOTIDE SEQUENCE [LARGE SCALE GENOMIC DNA]</scope>
    <source>
        <strain evidence="3">CGMCC 1.8860</strain>
    </source>
</reference>
<evidence type="ECO:0000259" key="1">
    <source>
        <dbReference type="Pfam" id="PF01814"/>
    </source>
</evidence>
<proteinExistence type="predicted"/>
<dbReference type="Pfam" id="PF01814">
    <property type="entry name" value="Hemerythrin"/>
    <property type="match status" value="1"/>
</dbReference>
<dbReference type="PANTHER" id="PTHR39966:SF1">
    <property type="entry name" value="HEMERYTHRIN-LIKE DOMAIN-CONTAINING PROTEIN"/>
    <property type="match status" value="1"/>
</dbReference>
<evidence type="ECO:0000313" key="2">
    <source>
        <dbReference type="EMBL" id="GGP25874.1"/>
    </source>
</evidence>
<name>A0ABQ2PLM6_9NEIS</name>
<dbReference type="PANTHER" id="PTHR39966">
    <property type="entry name" value="BLL2471 PROTEIN-RELATED"/>
    <property type="match status" value="1"/>
</dbReference>
<dbReference type="EMBL" id="BMLY01000002">
    <property type="protein sequence ID" value="GGP25874.1"/>
    <property type="molecule type" value="Genomic_DNA"/>
</dbReference>
<gene>
    <name evidence="2" type="ORF">GCM10010971_16930</name>
</gene>
<dbReference type="Gene3D" id="1.20.120.520">
    <property type="entry name" value="nmb1532 protein domain like"/>
    <property type="match status" value="1"/>
</dbReference>
<sequence length="184" mass="20459">MQVMGMRMLNRFSDRHAGFDDPVSLLLACHERVRHYLSLLQKLTTHHASHGSDEQAQDAARAVLRYFDVAAPLHHQDEDDHLFALLKTRADATLSAEINALAAEHPHLHAQWAQLRVTLMAIGQGESAILNEAEVDGFVALYTQHAAREENAVYPYAQTLLSDAEREDMGRQMAARRGVSAGTP</sequence>
<keyword evidence="3" id="KW-1185">Reference proteome</keyword>
<protein>
    <recommendedName>
        <fullName evidence="1">Hemerythrin-like domain-containing protein</fullName>
    </recommendedName>
</protein>
<feature type="domain" description="Hemerythrin-like" evidence="1">
    <location>
        <begin position="22"/>
        <end position="157"/>
    </location>
</feature>
<comment type="caution">
    <text evidence="2">The sequence shown here is derived from an EMBL/GenBank/DDBJ whole genome shotgun (WGS) entry which is preliminary data.</text>
</comment>
<dbReference type="Proteomes" id="UP000621859">
    <property type="component" value="Unassembled WGS sequence"/>
</dbReference>
<organism evidence="2 3">
    <name type="scientific">Silvimonas amylolytica</name>
    <dbReference type="NCBI Taxonomy" id="449663"/>
    <lineage>
        <taxon>Bacteria</taxon>
        <taxon>Pseudomonadati</taxon>
        <taxon>Pseudomonadota</taxon>
        <taxon>Betaproteobacteria</taxon>
        <taxon>Neisseriales</taxon>
        <taxon>Chitinibacteraceae</taxon>
        <taxon>Silvimonas</taxon>
    </lineage>
</organism>